<organism evidence="8">
    <name type="scientific">Lotus japonicus</name>
    <name type="common">Lotus corniculatus var. japonicus</name>
    <dbReference type="NCBI Taxonomy" id="34305"/>
    <lineage>
        <taxon>Eukaryota</taxon>
        <taxon>Viridiplantae</taxon>
        <taxon>Streptophyta</taxon>
        <taxon>Embryophyta</taxon>
        <taxon>Tracheophyta</taxon>
        <taxon>Spermatophyta</taxon>
        <taxon>Magnoliopsida</taxon>
        <taxon>eudicotyledons</taxon>
        <taxon>Gunneridae</taxon>
        <taxon>Pentapetalae</taxon>
        <taxon>rosids</taxon>
        <taxon>fabids</taxon>
        <taxon>Fabales</taxon>
        <taxon>Fabaceae</taxon>
        <taxon>Papilionoideae</taxon>
        <taxon>50 kb inversion clade</taxon>
        <taxon>NPAAA clade</taxon>
        <taxon>Hologalegina</taxon>
        <taxon>robinioid clade</taxon>
        <taxon>Loteae</taxon>
        <taxon>Lotus</taxon>
    </lineage>
</organism>
<dbReference type="Pfam" id="PF00083">
    <property type="entry name" value="Sugar_tr"/>
    <property type="match status" value="1"/>
</dbReference>
<keyword evidence="6 7" id="KW-0472">Membrane</keyword>
<evidence type="ECO:0000313" key="8">
    <source>
        <dbReference type="EMBL" id="AFK36736.1"/>
    </source>
</evidence>
<comment type="similarity">
    <text evidence="2">Belongs to the major facilitator superfamily. Sugar transporter (TC 2.A.1.1) family.</text>
</comment>
<evidence type="ECO:0000256" key="1">
    <source>
        <dbReference type="ARBA" id="ARBA00004141"/>
    </source>
</evidence>
<dbReference type="GO" id="GO:0022857">
    <property type="term" value="F:transmembrane transporter activity"/>
    <property type="evidence" value="ECO:0007669"/>
    <property type="project" value="InterPro"/>
</dbReference>
<feature type="transmembrane region" description="Helical" evidence="7">
    <location>
        <begin position="205"/>
        <end position="225"/>
    </location>
</feature>
<keyword evidence="5 7" id="KW-1133">Transmembrane helix</keyword>
<dbReference type="InterPro" id="IPR005828">
    <property type="entry name" value="MFS_sugar_transport-like"/>
</dbReference>
<dbReference type="SUPFAM" id="SSF103473">
    <property type="entry name" value="MFS general substrate transporter"/>
    <property type="match status" value="1"/>
</dbReference>
<name>I3S8Z4_LOTJA</name>
<dbReference type="PROSITE" id="PS00216">
    <property type="entry name" value="SUGAR_TRANSPORT_1"/>
    <property type="match status" value="1"/>
</dbReference>
<sequence>MVAQPVTGQGSMMSRSMLSRSMLSQQGSFTSQAAAGFKDPIVNLFGSLHESNLAENEGSRSMLVTHANSIFSVGDPESSPFDTSDNQILQEAGVGSLLSNLGISSTSASFLVNIITTFCMLPCIAISIKLMDIAGRRSIMLYTTPILIVCLLILVLREFFYLSSVLDAAITAVCVIVYESVFCMGIGIIPNIICAEIFPTNVRGICISLTSLTYWVCTLIVTLAFPYLLQLIGLTGVFSLFVGGCIITLIFVYLKVPETKGMPLEVIIEFFAIGAKPGTDPATIGIKV</sequence>
<evidence type="ECO:0000256" key="6">
    <source>
        <dbReference type="ARBA" id="ARBA00023136"/>
    </source>
</evidence>
<evidence type="ECO:0000256" key="3">
    <source>
        <dbReference type="ARBA" id="ARBA00022448"/>
    </source>
</evidence>
<dbReference type="PANTHER" id="PTHR48020">
    <property type="entry name" value="PROTON MYO-INOSITOL COTRANSPORTER"/>
    <property type="match status" value="1"/>
</dbReference>
<dbReference type="EMBL" id="BT136941">
    <property type="protein sequence ID" value="AFK36736.1"/>
    <property type="molecule type" value="mRNA"/>
</dbReference>
<protein>
    <recommendedName>
        <fullName evidence="9">Major facilitator superfamily (MFS) profile domain-containing protein</fullName>
    </recommendedName>
</protein>
<dbReference type="AlphaFoldDB" id="I3S8Z4"/>
<evidence type="ECO:0000256" key="2">
    <source>
        <dbReference type="ARBA" id="ARBA00010992"/>
    </source>
</evidence>
<keyword evidence="3" id="KW-0813">Transport</keyword>
<evidence type="ECO:0000256" key="5">
    <source>
        <dbReference type="ARBA" id="ARBA00022989"/>
    </source>
</evidence>
<dbReference type="PANTHER" id="PTHR48020:SF35">
    <property type="entry name" value="SUGAR TRANSPORTER"/>
    <property type="match status" value="1"/>
</dbReference>
<dbReference type="InterPro" id="IPR005829">
    <property type="entry name" value="Sugar_transporter_CS"/>
</dbReference>
<feature type="transmembrane region" description="Helical" evidence="7">
    <location>
        <begin position="231"/>
        <end position="254"/>
    </location>
</feature>
<dbReference type="GO" id="GO:0016020">
    <property type="term" value="C:membrane"/>
    <property type="evidence" value="ECO:0007669"/>
    <property type="project" value="UniProtKB-SubCell"/>
</dbReference>
<accession>I3S8Z4</accession>
<evidence type="ECO:0008006" key="9">
    <source>
        <dbReference type="Google" id="ProtNLM"/>
    </source>
</evidence>
<reference evidence="8" key="1">
    <citation type="submission" date="2012-05" db="EMBL/GenBank/DDBJ databases">
        <authorList>
            <person name="Krishnakumar V."/>
            <person name="Cheung F."/>
            <person name="Xiao Y."/>
            <person name="Chan A."/>
            <person name="Moskal W.A."/>
            <person name="Town C.D."/>
        </authorList>
    </citation>
    <scope>NUCLEOTIDE SEQUENCE</scope>
</reference>
<evidence type="ECO:0000256" key="4">
    <source>
        <dbReference type="ARBA" id="ARBA00022692"/>
    </source>
</evidence>
<feature type="transmembrane region" description="Helical" evidence="7">
    <location>
        <begin position="140"/>
        <end position="162"/>
    </location>
</feature>
<dbReference type="InterPro" id="IPR036259">
    <property type="entry name" value="MFS_trans_sf"/>
</dbReference>
<feature type="transmembrane region" description="Helical" evidence="7">
    <location>
        <begin position="108"/>
        <end position="128"/>
    </location>
</feature>
<proteinExistence type="evidence at transcript level"/>
<feature type="transmembrane region" description="Helical" evidence="7">
    <location>
        <begin position="168"/>
        <end position="193"/>
    </location>
</feature>
<evidence type="ECO:0000256" key="7">
    <source>
        <dbReference type="SAM" id="Phobius"/>
    </source>
</evidence>
<comment type="subcellular location">
    <subcellularLocation>
        <location evidence="1">Membrane</location>
        <topology evidence="1">Multi-pass membrane protein</topology>
    </subcellularLocation>
</comment>
<dbReference type="InterPro" id="IPR050814">
    <property type="entry name" value="Myo-inositol_Transporter"/>
</dbReference>
<dbReference type="Gene3D" id="1.20.1250.20">
    <property type="entry name" value="MFS general substrate transporter like domains"/>
    <property type="match status" value="1"/>
</dbReference>
<keyword evidence="4 7" id="KW-0812">Transmembrane</keyword>